<organism evidence="3 4">
    <name type="scientific">Hydrogenophaga atypica</name>
    <dbReference type="NCBI Taxonomy" id="249409"/>
    <lineage>
        <taxon>Bacteria</taxon>
        <taxon>Pseudomonadati</taxon>
        <taxon>Pseudomonadota</taxon>
        <taxon>Betaproteobacteria</taxon>
        <taxon>Burkholderiales</taxon>
        <taxon>Comamonadaceae</taxon>
        <taxon>Hydrogenophaga</taxon>
    </lineage>
</organism>
<evidence type="ECO:0008006" key="5">
    <source>
        <dbReference type="Google" id="ProtNLM"/>
    </source>
</evidence>
<evidence type="ECO:0000256" key="2">
    <source>
        <dbReference type="SAM" id="SignalP"/>
    </source>
</evidence>
<dbReference type="EMBL" id="JBHTCA010000003">
    <property type="protein sequence ID" value="MFC7408513.1"/>
    <property type="molecule type" value="Genomic_DNA"/>
</dbReference>
<evidence type="ECO:0000313" key="4">
    <source>
        <dbReference type="Proteomes" id="UP001596501"/>
    </source>
</evidence>
<sequence length="125" mass="13636">MKTLPTLLTGLSLMSALWCAPAAVAQPVVKDSVLTTPAGMSLYVNDNDKTTPGKTVCYGPCLMLWTPYLAAPNAQASGDQGFITREDGQRQWTHKSMALYQWVDDKQPGDRKGDGVRSVWHLAKP</sequence>
<gene>
    <name evidence="3" type="ORF">ACFQPB_06535</name>
</gene>
<accession>A0ABW2QGC3</accession>
<comment type="caution">
    <text evidence="3">The sequence shown here is derived from an EMBL/GenBank/DDBJ whole genome shotgun (WGS) entry which is preliminary data.</text>
</comment>
<dbReference type="RefSeq" id="WP_382220878.1">
    <property type="nucleotide sequence ID" value="NZ_JBHTCA010000003.1"/>
</dbReference>
<feature type="region of interest" description="Disordered" evidence="1">
    <location>
        <begin position="106"/>
        <end position="125"/>
    </location>
</feature>
<feature type="compositionally biased region" description="Basic and acidic residues" evidence="1">
    <location>
        <begin position="106"/>
        <end position="115"/>
    </location>
</feature>
<dbReference type="Proteomes" id="UP001596501">
    <property type="component" value="Unassembled WGS sequence"/>
</dbReference>
<reference evidence="4" key="1">
    <citation type="journal article" date="2019" name="Int. J. Syst. Evol. Microbiol.">
        <title>The Global Catalogue of Microorganisms (GCM) 10K type strain sequencing project: providing services to taxonomists for standard genome sequencing and annotation.</title>
        <authorList>
            <consortium name="The Broad Institute Genomics Platform"/>
            <consortium name="The Broad Institute Genome Sequencing Center for Infectious Disease"/>
            <person name="Wu L."/>
            <person name="Ma J."/>
        </authorList>
    </citation>
    <scope>NUCLEOTIDE SEQUENCE [LARGE SCALE GENOMIC DNA]</scope>
    <source>
        <strain evidence="4">CGMCC 1.12371</strain>
    </source>
</reference>
<proteinExistence type="predicted"/>
<evidence type="ECO:0000256" key="1">
    <source>
        <dbReference type="SAM" id="MobiDB-lite"/>
    </source>
</evidence>
<keyword evidence="4" id="KW-1185">Reference proteome</keyword>
<dbReference type="PANTHER" id="PTHR39335">
    <property type="entry name" value="BLL4220 PROTEIN"/>
    <property type="match status" value="1"/>
</dbReference>
<name>A0ABW2QGC3_9BURK</name>
<evidence type="ECO:0000313" key="3">
    <source>
        <dbReference type="EMBL" id="MFC7408513.1"/>
    </source>
</evidence>
<dbReference type="InterPro" id="IPR005297">
    <property type="entry name" value="Lipoprotein_repeat"/>
</dbReference>
<protein>
    <recommendedName>
        <fullName evidence="5">Lipoprotein</fullName>
    </recommendedName>
</protein>
<dbReference type="PANTHER" id="PTHR39335:SF1">
    <property type="entry name" value="BLL4220 PROTEIN"/>
    <property type="match status" value="1"/>
</dbReference>
<keyword evidence="2" id="KW-0732">Signal</keyword>
<feature type="signal peptide" evidence="2">
    <location>
        <begin position="1"/>
        <end position="25"/>
    </location>
</feature>
<feature type="chain" id="PRO_5045654125" description="Lipoprotein" evidence="2">
    <location>
        <begin position="26"/>
        <end position="125"/>
    </location>
</feature>
<dbReference type="Pfam" id="PF03640">
    <property type="entry name" value="Lipoprotein_15"/>
    <property type="match status" value="2"/>
</dbReference>